<accession>A0A421DNN3</accession>
<reference evidence="1 2" key="1">
    <citation type="submission" date="2016-09" db="EMBL/GenBank/DDBJ databases">
        <authorList>
            <person name="Doonan J."/>
            <person name="Pachebat J.A."/>
            <person name="Golyshin P.N."/>
            <person name="Denman S."/>
            <person name="Mcdonald J.E."/>
        </authorList>
    </citation>
    <scope>NUCLEOTIDE SEQUENCE [LARGE SCALE GENOMIC DNA]</scope>
    <source>
        <strain evidence="1 2">NCPPB 3934</strain>
    </source>
</reference>
<sequence length="76" mass="8060">MTGNSTDVIDIFVTMDHIRIAGGCAPGAKTWFRRYGLDFRAFIRDGGISSDKLLATGDALALRTVAIALKSNSNGA</sequence>
<dbReference type="OrthoDB" id="6936674at2"/>
<keyword evidence="2" id="KW-1185">Reference proteome</keyword>
<organism evidence="1 2">
    <name type="scientific">Brenneria alni</name>
    <dbReference type="NCBI Taxonomy" id="71656"/>
    <lineage>
        <taxon>Bacteria</taxon>
        <taxon>Pseudomonadati</taxon>
        <taxon>Pseudomonadota</taxon>
        <taxon>Gammaproteobacteria</taxon>
        <taxon>Enterobacterales</taxon>
        <taxon>Pectobacteriaceae</taxon>
        <taxon>Brenneria</taxon>
    </lineage>
</organism>
<dbReference type="RefSeq" id="WP_121575091.1">
    <property type="nucleotide sequence ID" value="NZ_MJLZ01000020.1"/>
</dbReference>
<dbReference type="Proteomes" id="UP000285648">
    <property type="component" value="Unassembled WGS sequence"/>
</dbReference>
<gene>
    <name evidence="1" type="ORF">BIY29_10245</name>
</gene>
<proteinExistence type="predicted"/>
<dbReference type="AlphaFoldDB" id="A0A421DNN3"/>
<evidence type="ECO:0000313" key="1">
    <source>
        <dbReference type="EMBL" id="RLM23671.1"/>
    </source>
</evidence>
<dbReference type="EMBL" id="MJLZ01000020">
    <property type="protein sequence ID" value="RLM23671.1"/>
    <property type="molecule type" value="Genomic_DNA"/>
</dbReference>
<comment type="caution">
    <text evidence="1">The sequence shown here is derived from an EMBL/GenBank/DDBJ whole genome shotgun (WGS) entry which is preliminary data.</text>
</comment>
<name>A0A421DNN3_9GAMM</name>
<protein>
    <submittedName>
        <fullName evidence="1">Uncharacterized protein</fullName>
    </submittedName>
</protein>
<evidence type="ECO:0000313" key="2">
    <source>
        <dbReference type="Proteomes" id="UP000285648"/>
    </source>
</evidence>